<evidence type="ECO:0000313" key="2">
    <source>
        <dbReference type="Proteomes" id="UP000061382"/>
    </source>
</evidence>
<organism evidence="1 2">
    <name type="scientific">Rufibacter tibetensis</name>
    <dbReference type="NCBI Taxonomy" id="512763"/>
    <lineage>
        <taxon>Bacteria</taxon>
        <taxon>Pseudomonadati</taxon>
        <taxon>Bacteroidota</taxon>
        <taxon>Cytophagia</taxon>
        <taxon>Cytophagales</taxon>
        <taxon>Hymenobacteraceae</taxon>
        <taxon>Rufibacter</taxon>
    </lineage>
</organism>
<proteinExistence type="predicted"/>
<evidence type="ECO:0008006" key="3">
    <source>
        <dbReference type="Google" id="ProtNLM"/>
    </source>
</evidence>
<dbReference type="AlphaFoldDB" id="A0A0P0CUE7"/>
<reference evidence="1 2" key="1">
    <citation type="submission" date="2015-08" db="EMBL/GenBank/DDBJ databases">
        <title>Complete genome sequence of Rufibacter tibetensis strain 1351t, a radiation-resistant bacterium from tibet plateau.</title>
        <authorList>
            <person name="Dai J."/>
        </authorList>
    </citation>
    <scope>NUCLEOTIDE SEQUENCE [LARGE SCALE GENOMIC DNA]</scope>
    <source>
        <strain evidence="1 2">1351</strain>
    </source>
</reference>
<sequence length="287" mass="31889">MQKSALHLFQKQHFIINQFNATMKFPKLLYLLIACSLFVFSSCTEDDDTGPNTGNKTCLPVKVTDEDQVTSITYSNGKIASFSNDEFGSVNVQYHTSGNKADKPAKMPFGTDGSFEYMYDNQGKLTGTMITTPEFQGAGLLAEFEYSGNRISKVTRYLAFPGEDEDDPQLFPFGYTTYQYDSKGNVTLVKEFGDQDSTTPDNTTEYTYDSKPTPTAAFMALFIGLPGMTPPAANNILTEVHKEGNTVDKDLSYTNTYVFNENGYPTKTTRTSQNGEVSVINIDYNCQ</sequence>
<accession>A0A0P0CUE7</accession>
<evidence type="ECO:0000313" key="1">
    <source>
        <dbReference type="EMBL" id="ALI97963.1"/>
    </source>
</evidence>
<dbReference type="KEGG" id="rti:DC20_01965"/>
<name>A0A0P0CUE7_9BACT</name>
<protein>
    <recommendedName>
        <fullName evidence="3">DUF4595 domain-containing protein</fullName>
    </recommendedName>
</protein>
<dbReference type="Gene3D" id="2.180.10.10">
    <property type="entry name" value="RHS repeat-associated core"/>
    <property type="match status" value="1"/>
</dbReference>
<dbReference type="EMBL" id="CP012643">
    <property type="protein sequence ID" value="ALI97963.1"/>
    <property type="molecule type" value="Genomic_DNA"/>
</dbReference>
<dbReference type="PATRIC" id="fig|512763.3.peg.440"/>
<gene>
    <name evidence="1" type="ORF">DC20_01965</name>
</gene>
<dbReference type="Proteomes" id="UP000061382">
    <property type="component" value="Chromosome"/>
</dbReference>
<keyword evidence="2" id="KW-1185">Reference proteome</keyword>